<protein>
    <submittedName>
        <fullName evidence="1">Uncharacterized protein</fullName>
    </submittedName>
</protein>
<name>A0A1T5BP67_9SPHN</name>
<reference evidence="2" key="1">
    <citation type="submission" date="2017-02" db="EMBL/GenBank/DDBJ databases">
        <authorList>
            <person name="Varghese N."/>
            <person name="Submissions S."/>
        </authorList>
    </citation>
    <scope>NUCLEOTIDE SEQUENCE [LARGE SCALE GENOMIC DNA]</scope>
    <source>
        <strain evidence="2">UM2</strain>
    </source>
</reference>
<dbReference type="AlphaFoldDB" id="A0A1T5BP67"/>
<proteinExistence type="predicted"/>
<evidence type="ECO:0000313" key="2">
    <source>
        <dbReference type="Proteomes" id="UP000189818"/>
    </source>
</evidence>
<dbReference type="Proteomes" id="UP000189818">
    <property type="component" value="Unassembled WGS sequence"/>
</dbReference>
<dbReference type="STRING" id="439228.SAMN06295920_103144"/>
<accession>A0A1T5BP67</accession>
<evidence type="ECO:0000313" key="1">
    <source>
        <dbReference type="EMBL" id="SKB48673.1"/>
    </source>
</evidence>
<dbReference type="EMBL" id="FUYM01000003">
    <property type="protein sequence ID" value="SKB48673.1"/>
    <property type="molecule type" value="Genomic_DNA"/>
</dbReference>
<sequence>MRALITGKAVRLEFTPGGIPAEHLRLAAEQEDC</sequence>
<keyword evidence="2" id="KW-1185">Reference proteome</keyword>
<organism evidence="1 2">
    <name type="scientific">Rhizorhabdus histidinilytica</name>
    <dbReference type="NCBI Taxonomy" id="439228"/>
    <lineage>
        <taxon>Bacteria</taxon>
        <taxon>Pseudomonadati</taxon>
        <taxon>Pseudomonadota</taxon>
        <taxon>Alphaproteobacteria</taxon>
        <taxon>Sphingomonadales</taxon>
        <taxon>Sphingomonadaceae</taxon>
        <taxon>Rhizorhabdus</taxon>
    </lineage>
</organism>
<gene>
    <name evidence="1" type="ORF">SAMN06295920_103144</name>
</gene>